<dbReference type="NCBIfam" id="TIGR00229">
    <property type="entry name" value="sensory_box"/>
    <property type="match status" value="2"/>
</dbReference>
<dbReference type="InterPro" id="IPR052155">
    <property type="entry name" value="Biofilm_reg_signaling"/>
</dbReference>
<dbReference type="KEGG" id="euz:DVS28_a3919"/>
<evidence type="ECO:0000313" key="7">
    <source>
        <dbReference type="Proteomes" id="UP000264006"/>
    </source>
</evidence>
<dbReference type="FunFam" id="3.30.70.270:FF:000001">
    <property type="entry name" value="Diguanylate cyclase domain protein"/>
    <property type="match status" value="1"/>
</dbReference>
<dbReference type="InterPro" id="IPR000700">
    <property type="entry name" value="PAS-assoc_C"/>
</dbReference>
<dbReference type="PROSITE" id="PS50112">
    <property type="entry name" value="PAS"/>
    <property type="match status" value="2"/>
</dbReference>
<dbReference type="CDD" id="cd00130">
    <property type="entry name" value="PAS"/>
    <property type="match status" value="3"/>
</dbReference>
<dbReference type="SUPFAM" id="SSF55785">
    <property type="entry name" value="PYP-like sensor domain (PAS domain)"/>
    <property type="match status" value="3"/>
</dbReference>
<evidence type="ECO:0000259" key="4">
    <source>
        <dbReference type="PROSITE" id="PS50883"/>
    </source>
</evidence>
<feature type="domain" description="EAL" evidence="4">
    <location>
        <begin position="702"/>
        <end position="958"/>
    </location>
</feature>
<dbReference type="PROSITE" id="PS50887">
    <property type="entry name" value="GGDEF"/>
    <property type="match status" value="1"/>
</dbReference>
<dbReference type="InterPro" id="IPR013655">
    <property type="entry name" value="PAS_fold_3"/>
</dbReference>
<dbReference type="InterPro" id="IPR035965">
    <property type="entry name" value="PAS-like_dom_sf"/>
</dbReference>
<dbReference type="CDD" id="cd01948">
    <property type="entry name" value="EAL"/>
    <property type="match status" value="1"/>
</dbReference>
<dbReference type="SMART" id="SM00052">
    <property type="entry name" value="EAL"/>
    <property type="match status" value="1"/>
</dbReference>
<evidence type="ECO:0000313" key="6">
    <source>
        <dbReference type="EMBL" id="AXV08591.1"/>
    </source>
</evidence>
<dbReference type="PANTHER" id="PTHR44757:SF2">
    <property type="entry name" value="BIOFILM ARCHITECTURE MAINTENANCE PROTEIN MBAA"/>
    <property type="match status" value="1"/>
</dbReference>
<dbReference type="EMBL" id="CP031165">
    <property type="protein sequence ID" value="AXV08591.1"/>
    <property type="molecule type" value="Genomic_DNA"/>
</dbReference>
<name>A0A346Y294_9ACTN</name>
<dbReference type="SMART" id="SM00267">
    <property type="entry name" value="GGDEF"/>
    <property type="match status" value="1"/>
</dbReference>
<dbReference type="Pfam" id="PF00563">
    <property type="entry name" value="EAL"/>
    <property type="match status" value="1"/>
</dbReference>
<dbReference type="InterPro" id="IPR035919">
    <property type="entry name" value="EAL_sf"/>
</dbReference>
<dbReference type="PANTHER" id="PTHR44757">
    <property type="entry name" value="DIGUANYLATE CYCLASE DGCP"/>
    <property type="match status" value="1"/>
</dbReference>
<organism evidence="6 7">
    <name type="scientific">Euzebya pacifica</name>
    <dbReference type="NCBI Taxonomy" id="1608957"/>
    <lineage>
        <taxon>Bacteria</taxon>
        <taxon>Bacillati</taxon>
        <taxon>Actinomycetota</taxon>
        <taxon>Nitriliruptoria</taxon>
        <taxon>Euzebyales</taxon>
    </lineage>
</organism>
<evidence type="ECO:0000259" key="3">
    <source>
        <dbReference type="PROSITE" id="PS50113"/>
    </source>
</evidence>
<dbReference type="CDD" id="cd01949">
    <property type="entry name" value="GGDEF"/>
    <property type="match status" value="1"/>
</dbReference>
<keyword evidence="7" id="KW-1185">Reference proteome</keyword>
<gene>
    <name evidence="6" type="ORF">DVS28_a3919</name>
</gene>
<dbReference type="Gene3D" id="3.20.20.450">
    <property type="entry name" value="EAL domain"/>
    <property type="match status" value="1"/>
</dbReference>
<accession>A0A346Y294</accession>
<dbReference type="SUPFAM" id="SSF55073">
    <property type="entry name" value="Nucleotide cyclase"/>
    <property type="match status" value="1"/>
</dbReference>
<dbReference type="PROSITE" id="PS50883">
    <property type="entry name" value="EAL"/>
    <property type="match status" value="1"/>
</dbReference>
<feature type="region of interest" description="Disordered" evidence="1">
    <location>
        <begin position="965"/>
        <end position="993"/>
    </location>
</feature>
<dbReference type="Gene3D" id="3.30.450.20">
    <property type="entry name" value="PAS domain"/>
    <property type="match status" value="3"/>
</dbReference>
<dbReference type="InterPro" id="IPR029787">
    <property type="entry name" value="Nucleotide_cyclase"/>
</dbReference>
<feature type="domain" description="PAS" evidence="2">
    <location>
        <begin position="149"/>
        <end position="219"/>
    </location>
</feature>
<dbReference type="InterPro" id="IPR013656">
    <property type="entry name" value="PAS_4"/>
</dbReference>
<dbReference type="InterPro" id="IPR001610">
    <property type="entry name" value="PAC"/>
</dbReference>
<feature type="compositionally biased region" description="Basic and acidic residues" evidence="1">
    <location>
        <begin position="974"/>
        <end position="993"/>
    </location>
</feature>
<evidence type="ECO:0000259" key="2">
    <source>
        <dbReference type="PROSITE" id="PS50112"/>
    </source>
</evidence>
<evidence type="ECO:0000256" key="1">
    <source>
        <dbReference type="SAM" id="MobiDB-lite"/>
    </source>
</evidence>
<dbReference type="Pfam" id="PF00990">
    <property type="entry name" value="GGDEF"/>
    <property type="match status" value="1"/>
</dbReference>
<dbReference type="SUPFAM" id="SSF141868">
    <property type="entry name" value="EAL domain-like"/>
    <property type="match status" value="1"/>
</dbReference>
<feature type="domain" description="PAC" evidence="3">
    <location>
        <begin position="222"/>
        <end position="275"/>
    </location>
</feature>
<protein>
    <submittedName>
        <fullName evidence="6">Diguanylate cyclase/phosphodiesterase (GGDEF &amp; EAL domains) with PAS/PAC sensor(S)</fullName>
    </submittedName>
</protein>
<feature type="domain" description="GGDEF" evidence="5">
    <location>
        <begin position="558"/>
        <end position="693"/>
    </location>
</feature>
<proteinExistence type="predicted"/>
<dbReference type="NCBIfam" id="TIGR00254">
    <property type="entry name" value="GGDEF"/>
    <property type="match status" value="1"/>
</dbReference>
<evidence type="ECO:0000259" key="5">
    <source>
        <dbReference type="PROSITE" id="PS50887"/>
    </source>
</evidence>
<dbReference type="Pfam" id="PF08447">
    <property type="entry name" value="PAS_3"/>
    <property type="match status" value="2"/>
</dbReference>
<dbReference type="Proteomes" id="UP000264006">
    <property type="component" value="Chromosome"/>
</dbReference>
<dbReference type="SMART" id="SM00086">
    <property type="entry name" value="PAC"/>
    <property type="match status" value="3"/>
</dbReference>
<dbReference type="PROSITE" id="PS50113">
    <property type="entry name" value="PAC"/>
    <property type="match status" value="2"/>
</dbReference>
<dbReference type="SMART" id="SM00091">
    <property type="entry name" value="PAS"/>
    <property type="match status" value="4"/>
</dbReference>
<dbReference type="RefSeq" id="WP_164710779.1">
    <property type="nucleotide sequence ID" value="NZ_CP031165.1"/>
</dbReference>
<dbReference type="InterPro" id="IPR000160">
    <property type="entry name" value="GGDEF_dom"/>
</dbReference>
<dbReference type="InterPro" id="IPR001633">
    <property type="entry name" value="EAL_dom"/>
</dbReference>
<dbReference type="Pfam" id="PF08448">
    <property type="entry name" value="PAS_4"/>
    <property type="match status" value="1"/>
</dbReference>
<dbReference type="InterPro" id="IPR043128">
    <property type="entry name" value="Rev_trsase/Diguanyl_cyclase"/>
</dbReference>
<reference evidence="6 7" key="1">
    <citation type="submission" date="2018-09" db="EMBL/GenBank/DDBJ databases">
        <title>Complete genome sequence of Euzebya sp. DY32-46 isolated from seawater of Pacific Ocean.</title>
        <authorList>
            <person name="Xu L."/>
            <person name="Wu Y.-H."/>
            <person name="Xu X.-W."/>
        </authorList>
    </citation>
    <scope>NUCLEOTIDE SEQUENCE [LARGE SCALE GENOMIC DNA]</scope>
    <source>
        <strain evidence="6 7">DY32-46</strain>
    </source>
</reference>
<dbReference type="Gene3D" id="3.30.70.270">
    <property type="match status" value="1"/>
</dbReference>
<sequence>MTPALLVAGIAVVVALTTTVASGVLVGVVGAAVLVLQQRLGIDRRLGSTLAERSPAGLFWADADGRVQWRNAACRALVGTDPEWRSWFEPGALDGLRVDDHVERVLEVTAPTGARRTVRLGLDPSGKGVAGSLVDLTEVSVLQDTLARRESAYEMLAVHASDIVVRTDLTGLVTHASPALYRLLGHGTAGVVGSNLTSIAHPDDRSALGDAIEQVVAGGVARSITARLITGEGQEAWVDVTVQPRSSRRGNEILELDVSMRDVTDRRFVEEEVVRNERLLETVTGSSPVGIFALTGSNWTFANTRLEEISGLSRRDLLDGRLWEFVHPEDRLQLEVDRSTWTAQEVEATQGFVGGYYRLVRPDDEERWIHLRMAPVAGSDGRGWVGTVEDTTNEVTARQHTTLLATVVAGTTDLVAILNPDGSVRFINPAGREMMGGSHGADLVQLHAGRLFGPSGWKRLCEVALPVATARGSWSGDAEIVTSEGATRPVSLVVIAHRDAVGRIDRLSMLARDTSTQKAVERRLAKAASHDQLTGLPNRAHFNEALTRAMATASHSESSVAVLFCDLDRFKAVNDTYGHAAGDQLLREVAIRLGGILRSGDVAARVGGDEFLVLAADVEDPAAALLLAERIRGVLDTPILVEGSGRQDVRLSFSIGVATSRPEDSPTDIISRADEAMYRAKDLGKNRVQMYDARERRSSPATLVAEQALRAAIETGQLRLRYQPVIDLFTGRTMGCEALVRWAHPELGVLSPRDFIDLAEDTGLIRPLGAWVLAEAIRQAGEWHADTSMPPHTSVSINLSAQQLVDGDLAERTAAMMKAMQLPADSLFVELTERALATDESVARAELNAFRELGVRVAVDDFGTGYSSLAQLRRFPVDVLKLDAAFVRGLGSNPADDAIVATVQGLADALALHTVAEGVETVQQLDALRELGCRLGQGYLFSEPLTPDAFAAFVKRGAVELVSSRPGPAELDVDDRGDLAEDDRAGREHPLHQ</sequence>
<feature type="domain" description="PAS" evidence="2">
    <location>
        <begin position="277"/>
        <end position="331"/>
    </location>
</feature>
<dbReference type="InterPro" id="IPR000014">
    <property type="entry name" value="PAS"/>
</dbReference>
<feature type="domain" description="PAC" evidence="3">
    <location>
        <begin position="474"/>
        <end position="526"/>
    </location>
</feature>
<dbReference type="AlphaFoldDB" id="A0A346Y294"/>